<sequence>MSVYAINNPLSNGYGVNVQQLRKKLEEAKNPTILDTLDNSSSSSQYIEEKLAAIKSQIPTEEQDCSGTSDTDNLAEMVEKLAGELGIDGKITYNKLLSHKNELTGQFQLAVKTGLAELGVAPDADFRVSLDENGELQVSSNHKDKAKIEQFFKDNPQLAERYGQIQTLNKLEEARSSGLQNISDTIDTTRLVSYMNRMGGTSSALAMTGEGSLAALLNTGFKLTV</sequence>
<evidence type="ECO:0000313" key="2">
    <source>
        <dbReference type="Proteomes" id="UP001058120"/>
    </source>
</evidence>
<dbReference type="RefSeq" id="WP_334314953.1">
    <property type="nucleotide sequence ID" value="NZ_CP065938.1"/>
</dbReference>
<accession>A0ABY5Y1I8</accession>
<name>A0ABY5Y1I8_9BACT</name>
<dbReference type="EMBL" id="CP065938">
    <property type="protein sequence ID" value="UWX05376.1"/>
    <property type="molecule type" value="Genomic_DNA"/>
</dbReference>
<reference evidence="1" key="1">
    <citation type="submission" date="2020-12" db="EMBL/GenBank/DDBJ databases">
        <title>Taurinivorans muris gen. nov., sp. nov., fundamental and realized metabolic niche of a ubiquitous sulfidogenic bacterium in the murine intestine.</title>
        <authorList>
            <person name="Ye H."/>
            <person name="Hanson B.T."/>
            <person name="Loy A."/>
        </authorList>
    </citation>
    <scope>NUCLEOTIDE SEQUENCE</scope>
    <source>
        <strain evidence="1">LT0009</strain>
    </source>
</reference>
<keyword evidence="2" id="KW-1185">Reference proteome</keyword>
<gene>
    <name evidence="1" type="ORF">JBF11_07950</name>
</gene>
<evidence type="ECO:0000313" key="1">
    <source>
        <dbReference type="EMBL" id="UWX05376.1"/>
    </source>
</evidence>
<evidence type="ECO:0008006" key="3">
    <source>
        <dbReference type="Google" id="ProtNLM"/>
    </source>
</evidence>
<dbReference type="Proteomes" id="UP001058120">
    <property type="component" value="Chromosome"/>
</dbReference>
<proteinExistence type="predicted"/>
<organism evidence="1 2">
    <name type="scientific">Taurinivorans muris</name>
    <dbReference type="NCBI Taxonomy" id="2787751"/>
    <lineage>
        <taxon>Bacteria</taxon>
        <taxon>Pseudomonadati</taxon>
        <taxon>Thermodesulfobacteriota</taxon>
        <taxon>Desulfovibrionia</taxon>
        <taxon>Desulfovibrionales</taxon>
        <taxon>Desulfovibrionaceae</taxon>
        <taxon>Taurinivorans</taxon>
    </lineage>
</organism>
<protein>
    <recommendedName>
        <fullName evidence="3">Flagellar hook-associated protein 2 C-terminal domain-containing protein</fullName>
    </recommendedName>
</protein>